<dbReference type="Gene3D" id="3.40.1650.10">
    <property type="entry name" value="RbsD-like domain"/>
    <property type="match status" value="1"/>
</dbReference>
<sequence>MKKFTLLLSGALLIASALAPNLVSVANAAEEQQDWRSELANNLPVLGHRNFIVIADSAYPQQSNPGITTIYTGESQIAVVKEVLKAVESAAHVNGTIYVDKELSYVAEHNAKGISEYRETLDKVLAGKDIQRLPHMDIIKKLDASSDLFNVLILKTDLTLPYTSVFIELGAGYWNEKAETELRESMK</sequence>
<organism evidence="5 6">
    <name type="scientific">Thalassotalea nanhaiensis</name>
    <dbReference type="NCBI Taxonomy" id="3065648"/>
    <lineage>
        <taxon>Bacteria</taxon>
        <taxon>Pseudomonadati</taxon>
        <taxon>Pseudomonadota</taxon>
        <taxon>Gammaproteobacteria</taxon>
        <taxon>Alteromonadales</taxon>
        <taxon>Colwelliaceae</taxon>
        <taxon>Thalassotalea</taxon>
    </lineage>
</organism>
<reference evidence="6" key="1">
    <citation type="submission" date="2023-09" db="EMBL/GenBank/DDBJ databases">
        <authorList>
            <person name="Li S."/>
            <person name="Li X."/>
            <person name="Zhang C."/>
            <person name="Zhao Z."/>
        </authorList>
    </citation>
    <scope>NUCLEOTIDE SEQUENCE [LARGE SCALE GENOMIC DNA]</scope>
    <source>
        <strain evidence="6">SQ345</strain>
    </source>
</reference>
<dbReference type="InterPro" id="IPR023750">
    <property type="entry name" value="RbsD-like_sf"/>
</dbReference>
<dbReference type="Proteomes" id="UP001248581">
    <property type="component" value="Chromosome"/>
</dbReference>
<dbReference type="InterPro" id="IPR007721">
    <property type="entry name" value="RbsD_FucU"/>
</dbReference>
<keyword evidence="6" id="KW-1185">Reference proteome</keyword>
<evidence type="ECO:0000256" key="2">
    <source>
        <dbReference type="ARBA" id="ARBA00012862"/>
    </source>
</evidence>
<feature type="chain" id="PRO_5046762928" description="D-ribose pyranase" evidence="4">
    <location>
        <begin position="29"/>
        <end position="187"/>
    </location>
</feature>
<dbReference type="EMBL" id="CP134146">
    <property type="protein sequence ID" value="WNC69179.1"/>
    <property type="molecule type" value="Genomic_DNA"/>
</dbReference>
<evidence type="ECO:0000256" key="4">
    <source>
        <dbReference type="SAM" id="SignalP"/>
    </source>
</evidence>
<name>A0ABY9TK25_9GAMM</name>
<evidence type="ECO:0000256" key="1">
    <source>
        <dbReference type="ARBA" id="ARBA00000223"/>
    </source>
</evidence>
<gene>
    <name evidence="5" type="ORF">RI845_03235</name>
</gene>
<keyword evidence="3" id="KW-0413">Isomerase</keyword>
<protein>
    <recommendedName>
        <fullName evidence="2">D-ribose pyranase</fullName>
        <ecNumber evidence="2">5.4.99.62</ecNumber>
    </recommendedName>
</protein>
<dbReference type="Pfam" id="PF05025">
    <property type="entry name" value="RbsD_FucU"/>
    <property type="match status" value="1"/>
</dbReference>
<dbReference type="SUPFAM" id="SSF102546">
    <property type="entry name" value="RbsD-like"/>
    <property type="match status" value="1"/>
</dbReference>
<evidence type="ECO:0000313" key="5">
    <source>
        <dbReference type="EMBL" id="WNC69179.1"/>
    </source>
</evidence>
<keyword evidence="4" id="KW-0732">Signal</keyword>
<feature type="signal peptide" evidence="4">
    <location>
        <begin position="1"/>
        <end position="28"/>
    </location>
</feature>
<comment type="catalytic activity">
    <reaction evidence="1">
        <text>beta-D-ribopyranose = beta-D-ribofuranose</text>
        <dbReference type="Rhea" id="RHEA:25432"/>
        <dbReference type="ChEBI" id="CHEBI:27476"/>
        <dbReference type="ChEBI" id="CHEBI:47002"/>
        <dbReference type="EC" id="5.4.99.62"/>
    </reaction>
</comment>
<dbReference type="RefSeq" id="WP_348388323.1">
    <property type="nucleotide sequence ID" value="NZ_CP134146.1"/>
</dbReference>
<proteinExistence type="predicted"/>
<evidence type="ECO:0000313" key="6">
    <source>
        <dbReference type="Proteomes" id="UP001248581"/>
    </source>
</evidence>
<dbReference type="EC" id="5.4.99.62" evidence="2"/>
<accession>A0ABY9TK25</accession>
<evidence type="ECO:0000256" key="3">
    <source>
        <dbReference type="ARBA" id="ARBA00023235"/>
    </source>
</evidence>